<evidence type="ECO:0000313" key="2">
    <source>
        <dbReference type="Proteomes" id="UP000229500"/>
    </source>
</evidence>
<feature type="non-terminal residue" evidence="1">
    <location>
        <position position="1"/>
    </location>
</feature>
<dbReference type="AlphaFoldDB" id="A0A2M8L5B9"/>
<accession>A0A2M8L5B9</accession>
<sequence>GPARDRARDAAIKSELTQMRTQAELYADDHGNYTGWCASTDATKFLDGITAQGKTAVCNSAAGAWAACSPLYDTTDKNWCVDSTGDTAAKPTMTCTATGFTATVCP</sequence>
<dbReference type="EMBL" id="PFEL01000073">
    <property type="protein sequence ID" value="PJE69029.1"/>
    <property type="molecule type" value="Genomic_DNA"/>
</dbReference>
<evidence type="ECO:0000313" key="1">
    <source>
        <dbReference type="EMBL" id="PJE69029.1"/>
    </source>
</evidence>
<comment type="caution">
    <text evidence="1">The sequence shown here is derived from an EMBL/GenBank/DDBJ whole genome shotgun (WGS) entry which is preliminary data.</text>
</comment>
<proteinExistence type="predicted"/>
<reference evidence="2" key="1">
    <citation type="submission" date="2017-09" db="EMBL/GenBank/DDBJ databases">
        <title>Depth-based differentiation of microbial function through sediment-hosted aquifers and enrichment of novel symbionts in the deep terrestrial subsurface.</title>
        <authorList>
            <person name="Probst A.J."/>
            <person name="Ladd B."/>
            <person name="Jarett J.K."/>
            <person name="Geller-Mcgrath D.E."/>
            <person name="Sieber C.M.K."/>
            <person name="Emerson J.B."/>
            <person name="Anantharaman K."/>
            <person name="Thomas B.C."/>
            <person name="Malmstrom R."/>
            <person name="Stieglmeier M."/>
            <person name="Klingl A."/>
            <person name="Woyke T."/>
            <person name="Ryan C.M."/>
            <person name="Banfield J.F."/>
        </authorList>
    </citation>
    <scope>NUCLEOTIDE SEQUENCE [LARGE SCALE GENOMIC DNA]</scope>
</reference>
<protein>
    <submittedName>
        <fullName evidence="1">Uncharacterized protein</fullName>
    </submittedName>
</protein>
<dbReference type="Proteomes" id="UP000229500">
    <property type="component" value="Unassembled WGS sequence"/>
</dbReference>
<dbReference type="InterPro" id="IPR045584">
    <property type="entry name" value="Pilin-like"/>
</dbReference>
<dbReference type="SUPFAM" id="SSF54523">
    <property type="entry name" value="Pili subunits"/>
    <property type="match status" value="1"/>
</dbReference>
<name>A0A2M8L5B9_9BACT</name>
<organism evidence="1 2">
    <name type="scientific">Candidatus Shapirobacteria bacterium CG10_big_fil_rev_8_21_14_0_10_38_14</name>
    <dbReference type="NCBI Taxonomy" id="1974483"/>
    <lineage>
        <taxon>Bacteria</taxon>
        <taxon>Candidatus Shapironibacteriota</taxon>
    </lineage>
</organism>
<gene>
    <name evidence="1" type="ORF">COU96_01935</name>
</gene>